<comment type="similarity">
    <text evidence="1">Belongs to the ComF/GntX family.</text>
</comment>
<evidence type="ECO:0000313" key="3">
    <source>
        <dbReference type="EMBL" id="KKP66801.1"/>
    </source>
</evidence>
<dbReference type="PANTHER" id="PTHR47505">
    <property type="entry name" value="DNA UTILIZATION PROTEIN YHGH"/>
    <property type="match status" value="1"/>
</dbReference>
<dbReference type="InterPro" id="IPR051910">
    <property type="entry name" value="ComF/GntX_DNA_util-trans"/>
</dbReference>
<evidence type="ECO:0000259" key="2">
    <source>
        <dbReference type="Pfam" id="PF00156"/>
    </source>
</evidence>
<accession>A0A0G0BSW1</accession>
<protein>
    <recommendedName>
        <fullName evidence="2">Phosphoribosyltransferase domain-containing protein</fullName>
    </recommendedName>
</protein>
<sequence length="224" mass="25383">MEKAIFIIKKGFNLFLEILFPSKCLSCHLRGIVLCDDCVNKLHLTERETASNVISLYDYRDPIVKESIWKLKYHKTPYIGQRFGQLLYKELIEEVSSLQIFSQGFPILVVPVPISHDKKKNRGYNQSEIIARSFCYSAEKSIFQLKNKTIVKKSNTIPQAKLTNRTRRLQNIKGAFELSVGASVKGKTIIIIDDVTTTGGTMLEMMKVLKKNGAKKVVGFAVAH</sequence>
<dbReference type="AlphaFoldDB" id="A0A0G0BSW1"/>
<dbReference type="SUPFAM" id="SSF53271">
    <property type="entry name" value="PRTase-like"/>
    <property type="match status" value="1"/>
</dbReference>
<gene>
    <name evidence="3" type="ORF">UR64_C0002G0017</name>
</gene>
<dbReference type="CDD" id="cd06223">
    <property type="entry name" value="PRTases_typeI"/>
    <property type="match status" value="1"/>
</dbReference>
<dbReference type="InterPro" id="IPR029057">
    <property type="entry name" value="PRTase-like"/>
</dbReference>
<evidence type="ECO:0000313" key="4">
    <source>
        <dbReference type="Proteomes" id="UP000034952"/>
    </source>
</evidence>
<comment type="caution">
    <text evidence="3">The sequence shown here is derived from an EMBL/GenBank/DDBJ whole genome shotgun (WGS) entry which is preliminary data.</text>
</comment>
<name>A0A0G0BSW1_9BACT</name>
<dbReference type="InterPro" id="IPR000836">
    <property type="entry name" value="PRTase_dom"/>
</dbReference>
<proteinExistence type="inferred from homology"/>
<evidence type="ECO:0000256" key="1">
    <source>
        <dbReference type="ARBA" id="ARBA00008007"/>
    </source>
</evidence>
<dbReference type="Pfam" id="PF00156">
    <property type="entry name" value="Pribosyltran"/>
    <property type="match status" value="1"/>
</dbReference>
<dbReference type="EMBL" id="LBPY01000002">
    <property type="protein sequence ID" value="KKP66801.1"/>
    <property type="molecule type" value="Genomic_DNA"/>
</dbReference>
<feature type="domain" description="Phosphoribosyltransferase" evidence="2">
    <location>
        <begin position="165"/>
        <end position="223"/>
    </location>
</feature>
<dbReference type="PANTHER" id="PTHR47505:SF1">
    <property type="entry name" value="DNA UTILIZATION PROTEIN YHGH"/>
    <property type="match status" value="1"/>
</dbReference>
<reference evidence="3 4" key="1">
    <citation type="journal article" date="2015" name="Nature">
        <title>rRNA introns, odd ribosomes, and small enigmatic genomes across a large radiation of phyla.</title>
        <authorList>
            <person name="Brown C.T."/>
            <person name="Hug L.A."/>
            <person name="Thomas B.C."/>
            <person name="Sharon I."/>
            <person name="Castelle C.J."/>
            <person name="Singh A."/>
            <person name="Wilkins M.J."/>
            <person name="Williams K.H."/>
            <person name="Banfield J.F."/>
        </authorList>
    </citation>
    <scope>NUCLEOTIDE SEQUENCE [LARGE SCALE GENOMIC DNA]</scope>
</reference>
<dbReference type="Proteomes" id="UP000034952">
    <property type="component" value="Unassembled WGS sequence"/>
</dbReference>
<organism evidence="3 4">
    <name type="scientific">Candidatus Nomurabacteria bacterium GW2011_GWE1_35_16</name>
    <dbReference type="NCBI Taxonomy" id="1618761"/>
    <lineage>
        <taxon>Bacteria</taxon>
        <taxon>Candidatus Nomuraibacteriota</taxon>
    </lineage>
</organism>
<dbReference type="Gene3D" id="3.40.50.2020">
    <property type="match status" value="1"/>
</dbReference>